<dbReference type="GeneTree" id="ENSGT00950000182969"/>
<evidence type="ECO:0000313" key="6">
    <source>
        <dbReference type="Proteomes" id="UP000018468"/>
    </source>
</evidence>
<dbReference type="Gene3D" id="1.20.5.500">
    <property type="entry name" value="Single helix bin"/>
    <property type="match status" value="1"/>
</dbReference>
<dbReference type="SMART" id="SM01391">
    <property type="entry name" value="Filament"/>
    <property type="match status" value="1"/>
</dbReference>
<evidence type="ECO:0000256" key="1">
    <source>
        <dbReference type="ARBA" id="ARBA00022754"/>
    </source>
</evidence>
<reference evidence="6" key="1">
    <citation type="submission" date="2011-12" db="EMBL/GenBank/DDBJ databases">
        <title>The Draft Genome of Lepisosteus oculatus.</title>
        <authorList>
            <consortium name="The Broad Institute Genome Assembly &amp; Analysis Group"/>
            <consortium name="Computational R&amp;D Group"/>
            <consortium name="and Sequencing Platform"/>
            <person name="Di Palma F."/>
            <person name="Alfoldi J."/>
            <person name="Johnson J."/>
            <person name="Berlin A."/>
            <person name="Gnerre S."/>
            <person name="Jaffe D."/>
            <person name="MacCallum I."/>
            <person name="Young S."/>
            <person name="Walker B.J."/>
            <person name="Lander E.S."/>
            <person name="Lindblad-Toh K."/>
        </authorList>
    </citation>
    <scope>NUCLEOTIDE SEQUENCE [LARGE SCALE GENOMIC DNA]</scope>
</reference>
<dbReference type="SUPFAM" id="SSF64593">
    <property type="entry name" value="Intermediate filament protein, coiled coil region"/>
    <property type="match status" value="2"/>
</dbReference>
<name>W5N855_LEPOC</name>
<dbReference type="PRINTS" id="PR01248">
    <property type="entry name" value="TYPE1KERATIN"/>
</dbReference>
<evidence type="ECO:0000256" key="2">
    <source>
        <dbReference type="ARBA" id="ARBA00023054"/>
    </source>
</evidence>
<dbReference type="FunFam" id="1.20.5.500:FF:000001">
    <property type="entry name" value="Type II keratin 23"/>
    <property type="match status" value="1"/>
</dbReference>
<dbReference type="InterPro" id="IPR002957">
    <property type="entry name" value="Keratin_I"/>
</dbReference>
<dbReference type="EMBL" id="AHAT01030953">
    <property type="status" value="NOT_ANNOTATED_CDS"/>
    <property type="molecule type" value="Genomic_DNA"/>
</dbReference>
<feature type="domain" description="IF rod" evidence="4">
    <location>
        <begin position="72"/>
        <end position="382"/>
    </location>
</feature>
<dbReference type="Gene3D" id="1.20.5.170">
    <property type="match status" value="1"/>
</dbReference>
<dbReference type="GO" id="GO:0005856">
    <property type="term" value="C:cytoskeleton"/>
    <property type="evidence" value="ECO:0000318"/>
    <property type="project" value="GO_Central"/>
</dbReference>
<dbReference type="PROSITE" id="PS51842">
    <property type="entry name" value="IF_ROD_2"/>
    <property type="match status" value="1"/>
</dbReference>
<dbReference type="GO" id="GO:0002009">
    <property type="term" value="P:morphogenesis of an epithelium"/>
    <property type="evidence" value="ECO:0000318"/>
    <property type="project" value="GO_Central"/>
</dbReference>
<dbReference type="OMA" id="FENETSM"/>
<dbReference type="InterPro" id="IPR039008">
    <property type="entry name" value="IF_rod_dom"/>
</dbReference>
<evidence type="ECO:0000313" key="5">
    <source>
        <dbReference type="Ensembl" id="ENSLOCP00000016814.1"/>
    </source>
</evidence>
<sequence length="405" mass="44477">MSTFSARSFLFSTGGATSPLLLSGGGGSSLSSSRMGGRGVHVSSASVRTLSSSLGGLSLGDSGGNAALSHNEKATMQNLNDRLASYLEKVRSLEAANGELELKIKEKLESNTAVSHDFSAYYAAIKDLNDQIHEARLAHFKTVLDIDNTKLAEEDFRMKFENETSMRMVVEADITGLRRMLDEMTLARADLDLQIEGLKEELVFLKKNHEEEMVSVRAELGGQVNVEVDVPAGMDLAHAMADIREQYEALTAKNQRELEAWYQGQVATVQQEVTEQNESLQISQGEVKQLKSTLQSLQIERQSSQSMKEALEASLAETQARCSAQLASLQAVVSSLEAQLAHLRSDIEEDGEQYRRLLDIKTRLELEIEKYRHLLDGGESSKSEVTTTATVVTVMKESEVSEPAK</sequence>
<feature type="coiled-coil region" evidence="3">
    <location>
        <begin position="240"/>
        <end position="353"/>
    </location>
</feature>
<dbReference type="Bgee" id="ENSLOCG00000013624">
    <property type="expression patterns" value="Expressed in embryo and 3 other cell types or tissues"/>
</dbReference>
<dbReference type="PANTHER" id="PTHR23239">
    <property type="entry name" value="INTERMEDIATE FILAMENT"/>
    <property type="match status" value="1"/>
</dbReference>
<protein>
    <submittedName>
        <fullName evidence="5">Keratin 98</fullName>
    </submittedName>
</protein>
<accession>W5N855</accession>
<dbReference type="HOGENOM" id="CLU_012560_8_1_1"/>
<dbReference type="GO" id="GO:0045095">
    <property type="term" value="C:keratin filament"/>
    <property type="evidence" value="ECO:0000318"/>
    <property type="project" value="GO_Central"/>
</dbReference>
<dbReference type="KEGG" id="loc:102695027"/>
<proteinExistence type="predicted"/>
<dbReference type="PANTHER" id="PTHR23239:SF367">
    <property type="entry name" value="KERATIN 15-RELATED"/>
    <property type="match status" value="1"/>
</dbReference>
<dbReference type="GeneID" id="102695027"/>
<dbReference type="Gene3D" id="1.20.5.1160">
    <property type="entry name" value="Vasodilator-stimulated phosphoprotein"/>
    <property type="match status" value="1"/>
</dbReference>
<reference evidence="5" key="3">
    <citation type="submission" date="2025-09" db="UniProtKB">
        <authorList>
            <consortium name="Ensembl"/>
        </authorList>
    </citation>
    <scope>IDENTIFICATION</scope>
</reference>
<dbReference type="Ensembl" id="ENSLOCT00000016844.1">
    <property type="protein sequence ID" value="ENSLOCP00000016814.1"/>
    <property type="gene ID" value="ENSLOCG00000013624.1"/>
</dbReference>
<feature type="coiled-coil region" evidence="3">
    <location>
        <begin position="181"/>
        <end position="208"/>
    </location>
</feature>
<organism evidence="5 6">
    <name type="scientific">Lepisosteus oculatus</name>
    <name type="common">Spotted gar</name>
    <dbReference type="NCBI Taxonomy" id="7918"/>
    <lineage>
        <taxon>Eukaryota</taxon>
        <taxon>Metazoa</taxon>
        <taxon>Chordata</taxon>
        <taxon>Craniata</taxon>
        <taxon>Vertebrata</taxon>
        <taxon>Euteleostomi</taxon>
        <taxon>Actinopterygii</taxon>
        <taxon>Neopterygii</taxon>
        <taxon>Holostei</taxon>
        <taxon>Semionotiformes</taxon>
        <taxon>Lepisosteidae</taxon>
        <taxon>Lepisosteus</taxon>
    </lineage>
</organism>
<reference evidence="5" key="2">
    <citation type="submission" date="2025-08" db="UniProtKB">
        <authorList>
            <consortium name="Ensembl"/>
        </authorList>
    </citation>
    <scope>IDENTIFICATION</scope>
</reference>
<dbReference type="Proteomes" id="UP000018468">
    <property type="component" value="Linkage group LG15"/>
</dbReference>
<dbReference type="InParanoid" id="W5N855"/>
<feature type="coiled-coil region" evidence="3">
    <location>
        <begin position="76"/>
        <end position="110"/>
    </location>
</feature>
<dbReference type="STRING" id="7918.ENSLOCP00000016814"/>
<evidence type="ECO:0000256" key="3">
    <source>
        <dbReference type="SAM" id="Coils"/>
    </source>
</evidence>
<dbReference type="eggNOG" id="ENOG502QTM6">
    <property type="taxonomic scope" value="Eukaryota"/>
</dbReference>
<keyword evidence="2 3" id="KW-0175">Coiled coil</keyword>
<evidence type="ECO:0000259" key="4">
    <source>
        <dbReference type="PROSITE" id="PS51842"/>
    </source>
</evidence>
<keyword evidence="6" id="KW-1185">Reference proteome</keyword>
<keyword evidence="1" id="KW-0403">Intermediate filament</keyword>
<dbReference type="FunFam" id="1.20.5.170:FF:000002">
    <property type="entry name" value="Type I keratin KA11"/>
    <property type="match status" value="1"/>
</dbReference>
<dbReference type="AlphaFoldDB" id="W5N855"/>
<dbReference type="OrthoDB" id="2441647at2759"/>
<dbReference type="Pfam" id="PF00038">
    <property type="entry name" value="Filament"/>
    <property type="match status" value="1"/>
</dbReference>
<dbReference type="GO" id="GO:0030280">
    <property type="term" value="F:structural constituent of skin epidermis"/>
    <property type="evidence" value="ECO:0000318"/>
    <property type="project" value="GO_Central"/>
</dbReference>